<sequence length="596" mass="64016">MISSWQSILALVVFLLTNIVGVFPSSVKVPLPASVSSITARIAVYIRVCFPSQTCCSLHPTYCKTSRKPDQLFHWHRVPLNFQTAPPIAVLLLLATRVLSGSDVRQGIVGTNGVKPISIMALFLSLAYLSISLDTTGLFRFLAFWVARKGVCVGNDPVILFGTPFLSYFAHVTGIIPPTAWIFAQFSVANIASAVLPPSNLTNLVLTGAFSISFISYPAYTVLPALAAAAAVCPLLIFGLFSSRQLIPREINAIALQDAISDSQTTNDTSSPSTSLEAPTGNSDSARSARHAPSALNDKKGAIFGTILLTATLAVLVGTSPLGIPVWEVTVPPAVIMLLRDVWYDRQRWRKNAVTGELETQEQGDKASPTSVELVVLPTHAASISVSGNLAIGSEKRHLTMLSVVNNCMQNYVPTLSSIVPRLPFSLVLFAFCMFILVQALTTRGWVEIFATWWSAWIRVCSAAGIGSAIVGSVCLMLLISTLLCNLCGTNIGTTILLTRVLQVWLETSPVTIPNEVRLGSIYALALGTNFGAFTFSFSASLAGLLWRDILHQKGIYVHQKQFAILNSPIIGIATVTAAAVLVAEMYVVKHLDAGK</sequence>
<dbReference type="EMBL" id="SGPK01000398">
    <property type="protein sequence ID" value="THH03904.1"/>
    <property type="molecule type" value="Genomic_DNA"/>
</dbReference>
<evidence type="ECO:0000256" key="7">
    <source>
        <dbReference type="SAM" id="Phobius"/>
    </source>
</evidence>
<dbReference type="AlphaFoldDB" id="A0A4S4KYF5"/>
<evidence type="ECO:0000313" key="10">
    <source>
        <dbReference type="Proteomes" id="UP000308199"/>
    </source>
</evidence>
<feature type="chain" id="PRO_5020666211" description="Citrate transporter-like domain-containing protein" evidence="8">
    <location>
        <begin position="25"/>
        <end position="596"/>
    </location>
</feature>
<comment type="caution">
    <text evidence="9">The sequence shown here is derived from an EMBL/GenBank/DDBJ whole genome shotgun (WGS) entry which is preliminary data.</text>
</comment>
<feature type="signal peptide" evidence="8">
    <location>
        <begin position="1"/>
        <end position="24"/>
    </location>
</feature>
<feature type="transmembrane region" description="Helical" evidence="7">
    <location>
        <begin position="423"/>
        <end position="442"/>
    </location>
</feature>
<feature type="transmembrane region" description="Helical" evidence="7">
    <location>
        <begin position="522"/>
        <end position="547"/>
    </location>
</feature>
<feature type="region of interest" description="Disordered" evidence="6">
    <location>
        <begin position="263"/>
        <end position="292"/>
    </location>
</feature>
<evidence type="ECO:0000256" key="1">
    <source>
        <dbReference type="ARBA" id="ARBA00004651"/>
    </source>
</evidence>
<evidence type="ECO:0000256" key="6">
    <source>
        <dbReference type="SAM" id="MobiDB-lite"/>
    </source>
</evidence>
<accession>A0A4S4KYF5</accession>
<feature type="transmembrane region" description="Helical" evidence="7">
    <location>
        <begin position="165"/>
        <end position="188"/>
    </location>
</feature>
<feature type="transmembrane region" description="Helical" evidence="7">
    <location>
        <begin position="568"/>
        <end position="589"/>
    </location>
</feature>
<feature type="transmembrane region" description="Helical" evidence="7">
    <location>
        <begin position="80"/>
        <end position="99"/>
    </location>
</feature>
<dbReference type="PANTHER" id="PTHR43302:SF5">
    <property type="entry name" value="TRANSPORTER ARSB-RELATED"/>
    <property type="match status" value="1"/>
</dbReference>
<feature type="compositionally biased region" description="Polar residues" evidence="6">
    <location>
        <begin position="263"/>
        <end position="286"/>
    </location>
</feature>
<dbReference type="GO" id="GO:0005886">
    <property type="term" value="C:plasma membrane"/>
    <property type="evidence" value="ECO:0007669"/>
    <property type="project" value="UniProtKB-SubCell"/>
</dbReference>
<dbReference type="PANTHER" id="PTHR43302">
    <property type="entry name" value="TRANSPORTER ARSB-RELATED"/>
    <property type="match status" value="1"/>
</dbReference>
<keyword evidence="4 7" id="KW-1133">Transmembrane helix</keyword>
<evidence type="ECO:0000256" key="3">
    <source>
        <dbReference type="ARBA" id="ARBA00022692"/>
    </source>
</evidence>
<reference evidence="9 10" key="1">
    <citation type="submission" date="2019-02" db="EMBL/GenBank/DDBJ databases">
        <title>Genome sequencing of the rare red list fungi Phellinidium pouzarii.</title>
        <authorList>
            <person name="Buettner E."/>
            <person name="Kellner H."/>
        </authorList>
    </citation>
    <scope>NUCLEOTIDE SEQUENCE [LARGE SCALE GENOMIC DNA]</scope>
    <source>
        <strain evidence="9 10">DSM 108285</strain>
    </source>
</reference>
<dbReference type="Proteomes" id="UP000308199">
    <property type="component" value="Unassembled WGS sequence"/>
</dbReference>
<keyword evidence="3 7" id="KW-0812">Transmembrane</keyword>
<name>A0A4S4KYF5_9AGAM</name>
<feature type="transmembrane region" description="Helical" evidence="7">
    <location>
        <begin position="324"/>
        <end position="343"/>
    </location>
</feature>
<protein>
    <recommendedName>
        <fullName evidence="11">Citrate transporter-like domain-containing protein</fullName>
    </recommendedName>
</protein>
<feature type="transmembrane region" description="Helical" evidence="7">
    <location>
        <begin position="223"/>
        <end position="241"/>
    </location>
</feature>
<evidence type="ECO:0000313" key="9">
    <source>
        <dbReference type="EMBL" id="THH03904.1"/>
    </source>
</evidence>
<feature type="transmembrane region" description="Helical" evidence="7">
    <location>
        <begin position="454"/>
        <end position="476"/>
    </location>
</feature>
<gene>
    <name evidence="9" type="ORF">EW145_g5915</name>
</gene>
<comment type="subcellular location">
    <subcellularLocation>
        <location evidence="1">Cell membrane</location>
        <topology evidence="1">Multi-pass membrane protein</topology>
    </subcellularLocation>
</comment>
<feature type="transmembrane region" description="Helical" evidence="7">
    <location>
        <begin position="119"/>
        <end position="145"/>
    </location>
</feature>
<keyword evidence="10" id="KW-1185">Reference proteome</keyword>
<evidence type="ECO:0000256" key="2">
    <source>
        <dbReference type="ARBA" id="ARBA00022475"/>
    </source>
</evidence>
<evidence type="ECO:0000256" key="8">
    <source>
        <dbReference type="SAM" id="SignalP"/>
    </source>
</evidence>
<organism evidence="9 10">
    <name type="scientific">Phellinidium pouzarii</name>
    <dbReference type="NCBI Taxonomy" id="167371"/>
    <lineage>
        <taxon>Eukaryota</taxon>
        <taxon>Fungi</taxon>
        <taxon>Dikarya</taxon>
        <taxon>Basidiomycota</taxon>
        <taxon>Agaricomycotina</taxon>
        <taxon>Agaricomycetes</taxon>
        <taxon>Hymenochaetales</taxon>
        <taxon>Hymenochaetaceae</taxon>
        <taxon>Phellinidium</taxon>
    </lineage>
</organism>
<evidence type="ECO:0000256" key="5">
    <source>
        <dbReference type="ARBA" id="ARBA00023136"/>
    </source>
</evidence>
<evidence type="ECO:0000256" key="4">
    <source>
        <dbReference type="ARBA" id="ARBA00022989"/>
    </source>
</evidence>
<dbReference type="OrthoDB" id="442352at2759"/>
<keyword evidence="8" id="KW-0732">Signal</keyword>
<evidence type="ECO:0008006" key="11">
    <source>
        <dbReference type="Google" id="ProtNLM"/>
    </source>
</evidence>
<feature type="transmembrane region" description="Helical" evidence="7">
    <location>
        <begin position="483"/>
        <end position="502"/>
    </location>
</feature>
<feature type="transmembrane region" description="Helical" evidence="7">
    <location>
        <begin position="301"/>
        <end position="318"/>
    </location>
</feature>
<keyword evidence="2" id="KW-1003">Cell membrane</keyword>
<proteinExistence type="predicted"/>
<keyword evidence="5 7" id="KW-0472">Membrane</keyword>